<dbReference type="InterPro" id="IPR035093">
    <property type="entry name" value="RelE/ParE_toxin_dom_sf"/>
</dbReference>
<accession>A0A369ACQ4</accession>
<reference evidence="3 4" key="1">
    <citation type="submission" date="2018-07" db="EMBL/GenBank/DDBJ databases">
        <title>Genomic Encyclopedia of Type Strains, Phase III (KMG-III): the genomes of soil and plant-associated and newly described type strains.</title>
        <authorList>
            <person name="Whitman W."/>
        </authorList>
    </citation>
    <scope>NUCLEOTIDE SEQUENCE [LARGE SCALE GENOMIC DNA]</scope>
    <source>
        <strain evidence="3 4">CECT 7731</strain>
    </source>
</reference>
<dbReference type="PANTHER" id="PTHR35601">
    <property type="entry name" value="TOXIN RELE"/>
    <property type="match status" value="1"/>
</dbReference>
<dbReference type="PANTHER" id="PTHR35601:SF1">
    <property type="entry name" value="TOXIN RELE"/>
    <property type="match status" value="1"/>
</dbReference>
<protein>
    <submittedName>
        <fullName evidence="3">mRNA interferase RelE/StbE</fullName>
    </submittedName>
</protein>
<sequence>MKKVSQSASLTYKLEFKKSALKEWQKLGATLQQQFKKKLIERLDHPHVPASKLSGADNLYKIKLRQSGYRLVYEVQDDVVIVTVLAVGKRERNEVYKNAIKRV</sequence>
<dbReference type="AlphaFoldDB" id="A0A369ACQ4"/>
<comment type="caution">
    <text evidence="3">The sequence shown here is derived from an EMBL/GenBank/DDBJ whole genome shotgun (WGS) entry which is preliminary data.</text>
</comment>
<evidence type="ECO:0000256" key="2">
    <source>
        <dbReference type="ARBA" id="ARBA00022649"/>
    </source>
</evidence>
<dbReference type="InterPro" id="IPR007712">
    <property type="entry name" value="RelE/ParE_toxin"/>
</dbReference>
<dbReference type="Pfam" id="PF05016">
    <property type="entry name" value="ParE_toxin"/>
    <property type="match status" value="1"/>
</dbReference>
<dbReference type="Proteomes" id="UP000253506">
    <property type="component" value="Unassembled WGS sequence"/>
</dbReference>
<dbReference type="Gene3D" id="3.30.2310.20">
    <property type="entry name" value="RelE-like"/>
    <property type="match status" value="1"/>
</dbReference>
<name>A0A369ACQ4_9GAMM</name>
<gene>
    <name evidence="3" type="ORF">DFP77_10751</name>
</gene>
<organism evidence="3 4">
    <name type="scientific">Marinomonas foliarum</name>
    <dbReference type="NCBI Taxonomy" id="491950"/>
    <lineage>
        <taxon>Bacteria</taxon>
        <taxon>Pseudomonadati</taxon>
        <taxon>Pseudomonadota</taxon>
        <taxon>Gammaproteobacteria</taxon>
        <taxon>Oceanospirillales</taxon>
        <taxon>Oceanospirillaceae</taxon>
        <taxon>Marinomonas</taxon>
    </lineage>
</organism>
<comment type="similarity">
    <text evidence="1">Belongs to the RelE toxin family.</text>
</comment>
<evidence type="ECO:0000313" key="4">
    <source>
        <dbReference type="Proteomes" id="UP000253506"/>
    </source>
</evidence>
<dbReference type="NCBIfam" id="TIGR02385">
    <property type="entry name" value="RelE_StbE"/>
    <property type="match status" value="1"/>
</dbReference>
<evidence type="ECO:0000313" key="3">
    <source>
        <dbReference type="EMBL" id="RCX06953.1"/>
    </source>
</evidence>
<keyword evidence="2" id="KW-1277">Toxin-antitoxin system</keyword>
<evidence type="ECO:0000256" key="1">
    <source>
        <dbReference type="ARBA" id="ARBA00006226"/>
    </source>
</evidence>
<dbReference type="SUPFAM" id="SSF143011">
    <property type="entry name" value="RelE-like"/>
    <property type="match status" value="1"/>
</dbReference>
<dbReference type="EMBL" id="QPJQ01000007">
    <property type="protein sequence ID" value="RCX06953.1"/>
    <property type="molecule type" value="Genomic_DNA"/>
</dbReference>
<proteinExistence type="inferred from homology"/>